<proteinExistence type="predicted"/>
<protein>
    <submittedName>
        <fullName evidence="1">Uncharacterized protein</fullName>
    </submittedName>
</protein>
<dbReference type="GeneID" id="30974150"/>
<name>A0A1L9WEG2_ASPA1</name>
<sequence>CHPLAISRLYKKRLAHAVRPRYHLGSSHQAHSESSFIKVVDIFICNSVL</sequence>
<evidence type="ECO:0000313" key="1">
    <source>
        <dbReference type="EMBL" id="OJJ94569.1"/>
    </source>
</evidence>
<keyword evidence="2" id="KW-1185">Reference proteome</keyword>
<dbReference type="VEuPathDB" id="FungiDB:ASPACDRAFT_37791"/>
<dbReference type="AlphaFoldDB" id="A0A1L9WEG2"/>
<gene>
    <name evidence="1" type="ORF">ASPACDRAFT_37791</name>
</gene>
<dbReference type="EMBL" id="KV879124">
    <property type="protein sequence ID" value="OJJ94569.1"/>
    <property type="molecule type" value="Genomic_DNA"/>
</dbReference>
<organism evidence="1 2">
    <name type="scientific">Aspergillus aculeatus (strain ATCC 16872 / CBS 172.66 / WB 5094)</name>
    <dbReference type="NCBI Taxonomy" id="690307"/>
    <lineage>
        <taxon>Eukaryota</taxon>
        <taxon>Fungi</taxon>
        <taxon>Dikarya</taxon>
        <taxon>Ascomycota</taxon>
        <taxon>Pezizomycotina</taxon>
        <taxon>Eurotiomycetes</taxon>
        <taxon>Eurotiomycetidae</taxon>
        <taxon>Eurotiales</taxon>
        <taxon>Aspergillaceae</taxon>
        <taxon>Aspergillus</taxon>
        <taxon>Aspergillus subgen. Circumdati</taxon>
    </lineage>
</organism>
<dbReference type="Proteomes" id="UP000184546">
    <property type="component" value="Unassembled WGS sequence"/>
</dbReference>
<feature type="non-terminal residue" evidence="1">
    <location>
        <position position="1"/>
    </location>
</feature>
<reference evidence="2" key="1">
    <citation type="journal article" date="2017" name="Genome Biol.">
        <title>Comparative genomics reveals high biological diversity and specific adaptations in the industrially and medically important fungal genus Aspergillus.</title>
        <authorList>
            <person name="de Vries R.P."/>
            <person name="Riley R."/>
            <person name="Wiebenga A."/>
            <person name="Aguilar-Osorio G."/>
            <person name="Amillis S."/>
            <person name="Uchima C.A."/>
            <person name="Anderluh G."/>
            <person name="Asadollahi M."/>
            <person name="Askin M."/>
            <person name="Barry K."/>
            <person name="Battaglia E."/>
            <person name="Bayram O."/>
            <person name="Benocci T."/>
            <person name="Braus-Stromeyer S.A."/>
            <person name="Caldana C."/>
            <person name="Canovas D."/>
            <person name="Cerqueira G.C."/>
            <person name="Chen F."/>
            <person name="Chen W."/>
            <person name="Choi C."/>
            <person name="Clum A."/>
            <person name="Dos Santos R.A."/>
            <person name="Damasio A.R."/>
            <person name="Diallinas G."/>
            <person name="Emri T."/>
            <person name="Fekete E."/>
            <person name="Flipphi M."/>
            <person name="Freyberg S."/>
            <person name="Gallo A."/>
            <person name="Gournas C."/>
            <person name="Habgood R."/>
            <person name="Hainaut M."/>
            <person name="Harispe M.L."/>
            <person name="Henrissat B."/>
            <person name="Hilden K.S."/>
            <person name="Hope R."/>
            <person name="Hossain A."/>
            <person name="Karabika E."/>
            <person name="Karaffa L."/>
            <person name="Karanyi Z."/>
            <person name="Krasevec N."/>
            <person name="Kuo A."/>
            <person name="Kusch H."/>
            <person name="LaButti K."/>
            <person name="Lagendijk E.L."/>
            <person name="Lapidus A."/>
            <person name="Levasseur A."/>
            <person name="Lindquist E."/>
            <person name="Lipzen A."/>
            <person name="Logrieco A.F."/>
            <person name="MacCabe A."/>
            <person name="Maekelae M.R."/>
            <person name="Malavazi I."/>
            <person name="Melin P."/>
            <person name="Meyer V."/>
            <person name="Mielnichuk N."/>
            <person name="Miskei M."/>
            <person name="Molnar A.P."/>
            <person name="Mule G."/>
            <person name="Ngan C.Y."/>
            <person name="Orejas M."/>
            <person name="Orosz E."/>
            <person name="Ouedraogo J.P."/>
            <person name="Overkamp K.M."/>
            <person name="Park H.-S."/>
            <person name="Perrone G."/>
            <person name="Piumi F."/>
            <person name="Punt P.J."/>
            <person name="Ram A.F."/>
            <person name="Ramon A."/>
            <person name="Rauscher S."/>
            <person name="Record E."/>
            <person name="Riano-Pachon D.M."/>
            <person name="Robert V."/>
            <person name="Roehrig J."/>
            <person name="Ruller R."/>
            <person name="Salamov A."/>
            <person name="Salih N.S."/>
            <person name="Samson R.A."/>
            <person name="Sandor E."/>
            <person name="Sanguinetti M."/>
            <person name="Schuetze T."/>
            <person name="Sepcic K."/>
            <person name="Shelest E."/>
            <person name="Sherlock G."/>
            <person name="Sophianopoulou V."/>
            <person name="Squina F.M."/>
            <person name="Sun H."/>
            <person name="Susca A."/>
            <person name="Todd R.B."/>
            <person name="Tsang A."/>
            <person name="Unkles S.E."/>
            <person name="van de Wiele N."/>
            <person name="van Rossen-Uffink D."/>
            <person name="Oliveira J.V."/>
            <person name="Vesth T.C."/>
            <person name="Visser J."/>
            <person name="Yu J.-H."/>
            <person name="Zhou M."/>
            <person name="Andersen M.R."/>
            <person name="Archer D.B."/>
            <person name="Baker S.E."/>
            <person name="Benoit I."/>
            <person name="Brakhage A.A."/>
            <person name="Braus G.H."/>
            <person name="Fischer R."/>
            <person name="Frisvad J.C."/>
            <person name="Goldman G.H."/>
            <person name="Houbraken J."/>
            <person name="Oakley B."/>
            <person name="Pocsi I."/>
            <person name="Scazzocchio C."/>
            <person name="Seiboth B."/>
            <person name="vanKuyk P.A."/>
            <person name="Wortman J."/>
            <person name="Dyer P.S."/>
            <person name="Grigoriev I.V."/>
        </authorList>
    </citation>
    <scope>NUCLEOTIDE SEQUENCE [LARGE SCALE GENOMIC DNA]</scope>
    <source>
        <strain evidence="2">ATCC 16872 / CBS 172.66 / WB 5094</strain>
    </source>
</reference>
<dbReference type="RefSeq" id="XP_020050909.1">
    <property type="nucleotide sequence ID" value="XM_020200336.1"/>
</dbReference>
<evidence type="ECO:0000313" key="2">
    <source>
        <dbReference type="Proteomes" id="UP000184546"/>
    </source>
</evidence>
<accession>A0A1L9WEG2</accession>